<dbReference type="GO" id="GO:0034992">
    <property type="term" value="C:microtubule organizing center attachment site"/>
    <property type="evidence" value="ECO:0007669"/>
    <property type="project" value="TreeGrafter"/>
</dbReference>
<feature type="domain" description="Ima1 N-terminal" evidence="8">
    <location>
        <begin position="8"/>
        <end position="137"/>
    </location>
</feature>
<dbReference type="InterPro" id="IPR042321">
    <property type="entry name" value="Ima1"/>
</dbReference>
<keyword evidence="2 7" id="KW-0812">Transmembrane</keyword>
<feature type="transmembrane region" description="Helical" evidence="7">
    <location>
        <begin position="235"/>
        <end position="257"/>
    </location>
</feature>
<evidence type="ECO:0000256" key="3">
    <source>
        <dbReference type="ARBA" id="ARBA00022989"/>
    </source>
</evidence>
<dbReference type="Proteomes" id="UP000077248">
    <property type="component" value="Unassembled WGS sequence"/>
</dbReference>
<evidence type="ECO:0000256" key="1">
    <source>
        <dbReference type="ARBA" id="ARBA00004473"/>
    </source>
</evidence>
<dbReference type="Pfam" id="PF09779">
    <property type="entry name" value="Ima1_N"/>
    <property type="match status" value="1"/>
</dbReference>
<feature type="region of interest" description="Disordered" evidence="6">
    <location>
        <begin position="450"/>
        <end position="505"/>
    </location>
</feature>
<keyword evidence="10" id="KW-1185">Reference proteome</keyword>
<feature type="transmembrane region" description="Helical" evidence="7">
    <location>
        <begin position="184"/>
        <end position="203"/>
    </location>
</feature>
<dbReference type="GeneID" id="29112860"/>
<keyword evidence="3 7" id="KW-1133">Transmembrane helix</keyword>
<feature type="transmembrane region" description="Helical" evidence="7">
    <location>
        <begin position="278"/>
        <end position="296"/>
    </location>
</feature>
<dbReference type="GO" id="GO:0071765">
    <property type="term" value="P:nuclear inner membrane organization"/>
    <property type="evidence" value="ECO:0007669"/>
    <property type="project" value="InterPro"/>
</dbReference>
<organism evidence="9 10">
    <name type="scientific">Alternaria alternata</name>
    <name type="common">Alternaria rot fungus</name>
    <name type="synonym">Torula alternata</name>
    <dbReference type="NCBI Taxonomy" id="5599"/>
    <lineage>
        <taxon>Eukaryota</taxon>
        <taxon>Fungi</taxon>
        <taxon>Dikarya</taxon>
        <taxon>Ascomycota</taxon>
        <taxon>Pezizomycotina</taxon>
        <taxon>Dothideomycetes</taxon>
        <taxon>Pleosporomycetidae</taxon>
        <taxon>Pleosporales</taxon>
        <taxon>Pleosporineae</taxon>
        <taxon>Pleosporaceae</taxon>
        <taxon>Alternaria</taxon>
        <taxon>Alternaria sect. Alternaria</taxon>
        <taxon>Alternaria alternata complex</taxon>
    </lineage>
</organism>
<feature type="region of interest" description="Disordered" evidence="6">
    <location>
        <begin position="521"/>
        <end position="540"/>
    </location>
</feature>
<evidence type="ECO:0000313" key="10">
    <source>
        <dbReference type="Proteomes" id="UP000077248"/>
    </source>
</evidence>
<gene>
    <name evidence="9" type="ORF">CC77DRAFT_1042270</name>
</gene>
<proteinExistence type="predicted"/>
<dbReference type="PANTHER" id="PTHR28538">
    <property type="entry name" value="INTEGRAL INNER NUCLEAR MEMBRANE PROTEIN IMA1"/>
    <property type="match status" value="1"/>
</dbReference>
<dbReference type="GO" id="GO:0044732">
    <property type="term" value="C:mitotic spindle pole body"/>
    <property type="evidence" value="ECO:0007669"/>
    <property type="project" value="TreeGrafter"/>
</dbReference>
<feature type="transmembrane region" description="Helical" evidence="7">
    <location>
        <begin position="316"/>
        <end position="335"/>
    </location>
</feature>
<evidence type="ECO:0000256" key="2">
    <source>
        <dbReference type="ARBA" id="ARBA00022692"/>
    </source>
</evidence>
<keyword evidence="5" id="KW-0539">Nucleus</keyword>
<dbReference type="EMBL" id="KV441484">
    <property type="protein sequence ID" value="OAG18327.1"/>
    <property type="molecule type" value="Genomic_DNA"/>
</dbReference>
<dbReference type="GO" id="GO:0034506">
    <property type="term" value="C:chromosome, centromeric core domain"/>
    <property type="evidence" value="ECO:0007669"/>
    <property type="project" value="TreeGrafter"/>
</dbReference>
<evidence type="ECO:0000256" key="7">
    <source>
        <dbReference type="SAM" id="Phobius"/>
    </source>
</evidence>
<dbReference type="RefSeq" id="XP_018383748.1">
    <property type="nucleotide sequence ID" value="XM_018527266.1"/>
</dbReference>
<comment type="subcellular location">
    <subcellularLocation>
        <location evidence="1">Nucleus inner membrane</location>
        <topology evidence="1">Multi-pass membrane protein</topology>
    </subcellularLocation>
</comment>
<dbReference type="GO" id="GO:0005637">
    <property type="term" value="C:nuclear inner membrane"/>
    <property type="evidence" value="ECO:0007669"/>
    <property type="project" value="UniProtKB-SubCell"/>
</dbReference>
<dbReference type="OMA" id="DPNPFRH"/>
<sequence length="578" mass="65138">MALLRRRLRCHYCNNQSRDTFLHIPKTFHCPQCDAVNHFDERGNITDPPLEEIASAPQASFQHLRSRSPTPAMSTVGDDIFCDTCQRNQTLYAKLLGEYLPEEDDPAYDQYLAAYDDYKDELETRYPQVCSECLPRVQHQIRNANHVARADNLARIMEAAKQKRTTVHTHRQAWTLRLISLAKWTYILSTVIGVVWHSAGLIMGPDQDIRAYQVFSWDTCWTQAKSNGWIDEVCVLSPVVLKWLKFAIIADALTVWWNPKLKVKMNSLTGRMRGLMSLWVIRVSAVVLRFVSLYYWQGTEINNETLDHFRHTHMGMLGILAFSSLMAWKAVRIVYGAAPSFPKATREPVPEVPGSAKKVRKGSYHPAHPQADLFDSMAQAFTTGFEQGKESSPLPPSPTISEASYTTHATDVTTPFAQRSAFLGADDMDWTPTKPRGRFSSQAPEIISNQFSKTTTPPPAAPPRFNEPHSIFSKPDPNPFRHRVPAPPPTSLSASQKPNPWKPSVWTPPLKENAPSFFKKEQKTQGGVGEVSGLDGLGVPKNVKRDAELFASPKLKYDYYGTPKDTGLEDTFNAMFTK</sequence>
<reference evidence="9 10" key="1">
    <citation type="submission" date="2016-05" db="EMBL/GenBank/DDBJ databases">
        <title>Comparative analysis of secretome profiles of manganese(II)-oxidizing ascomycete fungi.</title>
        <authorList>
            <consortium name="DOE Joint Genome Institute"/>
            <person name="Zeiner C.A."/>
            <person name="Purvine S.O."/>
            <person name="Zink E.M."/>
            <person name="Wu S."/>
            <person name="Pasa-Tolic L."/>
            <person name="Chaput D.L."/>
            <person name="Haridas S."/>
            <person name="Grigoriev I.V."/>
            <person name="Santelli C.M."/>
            <person name="Hansel C.M."/>
        </authorList>
    </citation>
    <scope>NUCLEOTIDE SEQUENCE [LARGE SCALE GENOMIC DNA]</scope>
    <source>
        <strain evidence="9 10">SRC1lrK2f</strain>
    </source>
</reference>
<keyword evidence="4 7" id="KW-0472">Membrane</keyword>
<name>A0A177DGC3_ALTAL</name>
<protein>
    <recommendedName>
        <fullName evidence="8">Ima1 N-terminal domain-containing protein</fullName>
    </recommendedName>
</protein>
<dbReference type="STRING" id="5599.A0A177DGC3"/>
<evidence type="ECO:0000256" key="4">
    <source>
        <dbReference type="ARBA" id="ARBA00023136"/>
    </source>
</evidence>
<evidence type="ECO:0000259" key="8">
    <source>
        <dbReference type="Pfam" id="PF09779"/>
    </source>
</evidence>
<dbReference type="KEGG" id="aalt:CC77DRAFT_1042270"/>
<evidence type="ECO:0000256" key="5">
    <source>
        <dbReference type="ARBA" id="ARBA00023242"/>
    </source>
</evidence>
<dbReference type="PANTHER" id="PTHR28538:SF1">
    <property type="entry name" value="INTEGRAL INNER NUCLEAR MEMBRANE PROTEIN IMA1"/>
    <property type="match status" value="1"/>
</dbReference>
<accession>A0A177DGC3</accession>
<evidence type="ECO:0000313" key="9">
    <source>
        <dbReference type="EMBL" id="OAG18327.1"/>
    </source>
</evidence>
<dbReference type="AlphaFoldDB" id="A0A177DGC3"/>
<dbReference type="InterPro" id="IPR018617">
    <property type="entry name" value="Ima1_N"/>
</dbReference>
<dbReference type="VEuPathDB" id="FungiDB:CC77DRAFT_1042270"/>
<evidence type="ECO:0000256" key="6">
    <source>
        <dbReference type="SAM" id="MobiDB-lite"/>
    </source>
</evidence>